<evidence type="ECO:0000313" key="6">
    <source>
        <dbReference type="EMBL" id="MBK9797268.1"/>
    </source>
</evidence>
<dbReference type="SUPFAM" id="SSF53706">
    <property type="entry name" value="Formate dehydrogenase/DMSO reductase, domains 1-3"/>
    <property type="match status" value="1"/>
</dbReference>
<dbReference type="Gene3D" id="2.40.40.20">
    <property type="match status" value="1"/>
</dbReference>
<accession>A0A9D7XJ18</accession>
<evidence type="ECO:0000259" key="4">
    <source>
        <dbReference type="PROSITE" id="PS51379"/>
    </source>
</evidence>
<dbReference type="GO" id="GO:0046872">
    <property type="term" value="F:metal ion binding"/>
    <property type="evidence" value="ECO:0007669"/>
    <property type="project" value="UniProtKB-KW"/>
</dbReference>
<dbReference type="AlphaFoldDB" id="A0A9D7XJ18"/>
<dbReference type="PANTHER" id="PTHR42783">
    <property type="entry name" value="GLUTAMATE SYNTHASE [NADPH] SMALL CHAIN"/>
    <property type="match status" value="1"/>
</dbReference>
<evidence type="ECO:0000259" key="5">
    <source>
        <dbReference type="PROSITE" id="PS51669"/>
    </source>
</evidence>
<evidence type="ECO:0000256" key="3">
    <source>
        <dbReference type="ARBA" id="ARBA00023014"/>
    </source>
</evidence>
<proteinExistence type="predicted"/>
<dbReference type="Gene3D" id="3.30.70.20">
    <property type="match status" value="2"/>
</dbReference>
<dbReference type="CDD" id="cd02784">
    <property type="entry name" value="MopB_CT_PHLH"/>
    <property type="match status" value="1"/>
</dbReference>
<keyword evidence="2" id="KW-0408">Iron</keyword>
<dbReference type="Gene3D" id="3.30.2070.10">
    <property type="entry name" value="Formate dehydrogenase/DMSO reductase"/>
    <property type="match status" value="1"/>
</dbReference>
<dbReference type="GO" id="GO:0016491">
    <property type="term" value="F:oxidoreductase activity"/>
    <property type="evidence" value="ECO:0007669"/>
    <property type="project" value="InterPro"/>
</dbReference>
<evidence type="ECO:0000256" key="1">
    <source>
        <dbReference type="ARBA" id="ARBA00022723"/>
    </source>
</evidence>
<dbReference type="InterPro" id="IPR006963">
    <property type="entry name" value="Mopterin_OxRdtase_4Fe-4S_dom"/>
</dbReference>
<feature type="domain" description="4Fe-4S Mo/W bis-MGD-type" evidence="5">
    <location>
        <begin position="78"/>
        <end position="134"/>
    </location>
</feature>
<dbReference type="CDD" id="cd10551">
    <property type="entry name" value="PsrB"/>
    <property type="match status" value="1"/>
</dbReference>
<feature type="domain" description="4Fe-4S ferredoxin-type" evidence="4">
    <location>
        <begin position="735"/>
        <end position="765"/>
    </location>
</feature>
<keyword evidence="3" id="KW-0411">Iron-sulfur</keyword>
<reference evidence="6" key="1">
    <citation type="submission" date="2020-10" db="EMBL/GenBank/DDBJ databases">
        <title>Connecting structure to function with the recovery of over 1000 high-quality activated sludge metagenome-assembled genomes encoding full-length rRNA genes using long-read sequencing.</title>
        <authorList>
            <person name="Singleton C.M."/>
            <person name="Petriglieri F."/>
            <person name="Kristensen J.M."/>
            <person name="Kirkegaard R.H."/>
            <person name="Michaelsen T.Y."/>
            <person name="Andersen M.H."/>
            <person name="Karst S.M."/>
            <person name="Dueholm M.S."/>
            <person name="Nielsen P.H."/>
            <person name="Albertsen M."/>
        </authorList>
    </citation>
    <scope>NUCLEOTIDE SEQUENCE</scope>
    <source>
        <strain evidence="6">Skiv_18-Q3-R9-52_MAXAC.067</strain>
    </source>
</reference>
<gene>
    <name evidence="6" type="ORF">IPP58_12385</name>
</gene>
<evidence type="ECO:0000256" key="2">
    <source>
        <dbReference type="ARBA" id="ARBA00023004"/>
    </source>
</evidence>
<evidence type="ECO:0000313" key="7">
    <source>
        <dbReference type="Proteomes" id="UP000886657"/>
    </source>
</evidence>
<dbReference type="PROSITE" id="PS51669">
    <property type="entry name" value="4FE4S_MOW_BIS_MGD"/>
    <property type="match status" value="1"/>
</dbReference>
<name>A0A9D7XJ18_9BACT</name>
<keyword evidence="1" id="KW-0479">Metal-binding</keyword>
<dbReference type="PROSITE" id="PS51379">
    <property type="entry name" value="4FE4S_FER_2"/>
    <property type="match status" value="1"/>
</dbReference>
<comment type="caution">
    <text evidence="6">The sequence shown here is derived from an EMBL/GenBank/DDBJ whole genome shotgun (WGS) entry which is preliminary data.</text>
</comment>
<dbReference type="PANTHER" id="PTHR42783:SF3">
    <property type="entry name" value="GLUTAMATE SYNTHASE [NADPH] SMALL CHAIN-RELATED"/>
    <property type="match status" value="1"/>
</dbReference>
<dbReference type="SUPFAM" id="SSF50692">
    <property type="entry name" value="ADC-like"/>
    <property type="match status" value="1"/>
</dbReference>
<sequence>MHVWKSLGERRGLIKKTKAEFSDELPVGESVRQITRRDFFRFSGLGFAAGLAIGCKSKVVEKAMPYLNAQEGLTPGVAQWYATTCQGCSAGCGVLARSRDGRPVKLEGNPDHPLNRGGLCAIGQAQTRGLYDPSRLKQPRLQGQDCAWQAFDADLAKRFAEIKGKGGKLRILTGTLLSPTLKATIHGFLGGFKDGKLISYDALSCAAISAAYEQTHGLKVLPHYRLEEAEFILGIEADFLGTWINPAGFTRAYASRRGPDNSRPMSKHVQAEACMSLTGSNADERLRLAPSEVVPFLEALASALGSGKSGGDLRKELSTKANALAHELGEHRGSSLVLCGANDLYAQLLTARINHLLGNEGHTVDLSHPSLQKQGDDRALAGLIKEMGEGQIDAVIVVGANPSYDLPEEFSSAFAKVPIRMSLGLTADETAVTCTHLAPDHHWLETWSDAEPVAGTMSLVQPLTNPLFQTRAALESFLTWGGQSSSALEHLREHWRKEVFSRQKVVGDFGTFWDGVLQKGAVQLEGSPTPPAYREDLNASLRARNEAKPGTYELLLMAKVGMGDGRHAFNPWLQELPDPITKMTWDNYVSVSPATAKGLGLEQGDLAALRPQGLPELTLPVVVQPGQDDRTLAVALGYGRKEGAPKDWKTVGTNVYPWRHLASGFLAASSAALQIRRVGGRAELAATQDHHSLEGRELVREMALEPYLRDPASARPHEQPGPSVYGEHPHGKHRWAMVIDLNKCTGCSGCVIGCQVENNIPVVGKEEVAKKREMHWLRIDRYYEGSEAEPKVFHQPMMCQQCDNAPCENVCPVLATVHSEEGLNQQVYNRCVGTRYCANNCPYKVRRFNWWEYPHNSEVERLALNPDVTVRSRGVMEKCSFCVQRLMTAKIQAKNEGRELKDGEAQPACMQSCPAQAIVFGDVQDPDSQISHAMRDPKRFLVLGELGIGPAVSYLTKIRNADSTEAKGGHHGA</sequence>
<dbReference type="Gene3D" id="3.40.228.10">
    <property type="entry name" value="Dimethylsulfoxide Reductase, domain 2"/>
    <property type="match status" value="1"/>
</dbReference>
<dbReference type="SUPFAM" id="SSF54862">
    <property type="entry name" value="4Fe-4S ferredoxins"/>
    <property type="match status" value="1"/>
</dbReference>
<dbReference type="Proteomes" id="UP000886657">
    <property type="component" value="Unassembled WGS sequence"/>
</dbReference>
<dbReference type="InterPro" id="IPR017896">
    <property type="entry name" value="4Fe4S_Fe-S-bd"/>
</dbReference>
<dbReference type="EMBL" id="JADKIO010000009">
    <property type="protein sequence ID" value="MBK9797268.1"/>
    <property type="molecule type" value="Genomic_DNA"/>
</dbReference>
<dbReference type="InterPro" id="IPR009010">
    <property type="entry name" value="Asp_de-COase-like_dom_sf"/>
</dbReference>
<dbReference type="SMART" id="SM00926">
    <property type="entry name" value="Molybdop_Fe4S4"/>
    <property type="match status" value="1"/>
</dbReference>
<dbReference type="Pfam" id="PF04879">
    <property type="entry name" value="Molybdop_Fe4S4"/>
    <property type="match status" value="1"/>
</dbReference>
<protein>
    <submittedName>
        <fullName evidence="6">4Fe-4S dicluster domain-containing protein</fullName>
    </submittedName>
</protein>
<dbReference type="GO" id="GO:0051536">
    <property type="term" value="F:iron-sulfur cluster binding"/>
    <property type="evidence" value="ECO:0007669"/>
    <property type="project" value="UniProtKB-KW"/>
</dbReference>
<dbReference type="Gene3D" id="3.30.200.210">
    <property type="match status" value="1"/>
</dbReference>
<dbReference type="Gene3D" id="3.40.50.740">
    <property type="match status" value="1"/>
</dbReference>
<organism evidence="6 7">
    <name type="scientific">Candidatus Geothrix skivensis</name>
    <dbReference type="NCBI Taxonomy" id="2954439"/>
    <lineage>
        <taxon>Bacteria</taxon>
        <taxon>Pseudomonadati</taxon>
        <taxon>Acidobacteriota</taxon>
        <taxon>Holophagae</taxon>
        <taxon>Holophagales</taxon>
        <taxon>Holophagaceae</taxon>
        <taxon>Geothrix</taxon>
    </lineage>
</organism>